<dbReference type="PROSITE" id="PS51349">
    <property type="entry name" value="FMN_HYDROXY_ACID_DH_2"/>
    <property type="match status" value="1"/>
</dbReference>
<dbReference type="OrthoDB" id="2427554at2759"/>
<evidence type="ECO:0000256" key="2">
    <source>
        <dbReference type="ARBA" id="ARBA00001970"/>
    </source>
</evidence>
<evidence type="ECO:0000256" key="12">
    <source>
        <dbReference type="ARBA" id="ARBA00052399"/>
    </source>
</evidence>
<evidence type="ECO:0000256" key="4">
    <source>
        <dbReference type="ARBA" id="ARBA00011881"/>
    </source>
</evidence>
<evidence type="ECO:0000256" key="16">
    <source>
        <dbReference type="ARBA" id="ARBA00068515"/>
    </source>
</evidence>
<evidence type="ECO:0000259" key="20">
    <source>
        <dbReference type="PROSITE" id="PS51349"/>
    </source>
</evidence>
<feature type="transmembrane region" description="Helical" evidence="18">
    <location>
        <begin position="563"/>
        <end position="585"/>
    </location>
</feature>
<dbReference type="EMBL" id="MIKG01000001">
    <property type="protein sequence ID" value="RAO64640.1"/>
    <property type="molecule type" value="Genomic_DNA"/>
</dbReference>
<dbReference type="Gene3D" id="3.10.120.10">
    <property type="entry name" value="Cytochrome b5-like heme/steroid binding domain"/>
    <property type="match status" value="1"/>
</dbReference>
<feature type="compositionally biased region" description="Basic and acidic residues" evidence="17">
    <location>
        <begin position="1463"/>
        <end position="1472"/>
    </location>
</feature>
<keyword evidence="5" id="KW-0349">Heme</keyword>
<proteinExistence type="inferred from homology"/>
<dbReference type="Pfam" id="PF01070">
    <property type="entry name" value="FMN_dh"/>
    <property type="match status" value="1"/>
</dbReference>
<evidence type="ECO:0000256" key="13">
    <source>
        <dbReference type="ARBA" id="ARBA00061137"/>
    </source>
</evidence>
<dbReference type="PROSITE" id="PS00557">
    <property type="entry name" value="FMN_HYDROXY_ACID_DH_1"/>
    <property type="match status" value="1"/>
</dbReference>
<name>A0A364KM64_TALAM</name>
<feature type="region of interest" description="Disordered" evidence="17">
    <location>
        <begin position="1416"/>
        <end position="1489"/>
    </location>
</feature>
<protein>
    <recommendedName>
        <fullName evidence="16">L-lactate dehydrogenase (cytochrome)</fullName>
        <ecNumber evidence="15">1.1.2.3</ecNumber>
    </recommendedName>
</protein>
<feature type="transmembrane region" description="Helical" evidence="18">
    <location>
        <begin position="524"/>
        <end position="551"/>
    </location>
</feature>
<dbReference type="GO" id="GO:0008654">
    <property type="term" value="P:phospholipid biosynthetic process"/>
    <property type="evidence" value="ECO:0007669"/>
    <property type="project" value="TreeGrafter"/>
</dbReference>
<evidence type="ECO:0000259" key="19">
    <source>
        <dbReference type="PROSITE" id="PS50255"/>
    </source>
</evidence>
<gene>
    <name evidence="21" type="ORF">BHQ10_000652</name>
</gene>
<keyword evidence="9" id="KW-0560">Oxidoreductase</keyword>
<keyword evidence="10" id="KW-0408">Iron</keyword>
<dbReference type="RefSeq" id="XP_040729157.1">
    <property type="nucleotide sequence ID" value="XM_040879115.1"/>
</dbReference>
<feature type="transmembrane region" description="Helical" evidence="18">
    <location>
        <begin position="1313"/>
        <end position="1333"/>
    </location>
</feature>
<dbReference type="CDD" id="cd07992">
    <property type="entry name" value="LPLAT_AAK14816-like"/>
    <property type="match status" value="1"/>
</dbReference>
<dbReference type="InterPro" id="IPR036400">
    <property type="entry name" value="Cyt_B5-like_heme/steroid_sf"/>
</dbReference>
<keyword evidence="8" id="KW-0479">Metal-binding</keyword>
<dbReference type="EC" id="1.1.2.3" evidence="15"/>
<evidence type="ECO:0000256" key="9">
    <source>
        <dbReference type="ARBA" id="ARBA00023002"/>
    </source>
</evidence>
<dbReference type="InterPro" id="IPR001199">
    <property type="entry name" value="Cyt_B5-like_heme/steroid-bd"/>
</dbReference>
<evidence type="ECO:0000256" key="1">
    <source>
        <dbReference type="ARBA" id="ARBA00001917"/>
    </source>
</evidence>
<evidence type="ECO:0000256" key="15">
    <source>
        <dbReference type="ARBA" id="ARBA00066458"/>
    </source>
</evidence>
<dbReference type="InterPro" id="IPR000262">
    <property type="entry name" value="FMN-dep_DH"/>
</dbReference>
<feature type="transmembrane region" description="Helical" evidence="18">
    <location>
        <begin position="642"/>
        <end position="660"/>
    </location>
</feature>
<accession>A0A364KM64</accession>
<dbReference type="InterPro" id="IPR002123">
    <property type="entry name" value="Plipid/glycerol_acylTrfase"/>
</dbReference>
<keyword evidence="22" id="KW-1185">Reference proteome</keyword>
<feature type="transmembrane region" description="Helical" evidence="18">
    <location>
        <begin position="607"/>
        <end position="630"/>
    </location>
</feature>
<evidence type="ECO:0000256" key="6">
    <source>
        <dbReference type="ARBA" id="ARBA00022630"/>
    </source>
</evidence>
<dbReference type="GeneID" id="63789869"/>
<reference evidence="21 22" key="1">
    <citation type="journal article" date="2017" name="Biotechnol. Biofuels">
        <title>Differential beta-glucosidase expression as a function of carbon source availability in Talaromyces amestolkiae: a genomic and proteomic approach.</title>
        <authorList>
            <person name="de Eugenio L.I."/>
            <person name="Mendez-Liter J.A."/>
            <person name="Nieto-Dominguez M."/>
            <person name="Alonso L."/>
            <person name="Gil-Munoz J."/>
            <person name="Barriuso J."/>
            <person name="Prieto A."/>
            <person name="Martinez M.J."/>
        </authorList>
    </citation>
    <scope>NUCLEOTIDE SEQUENCE [LARGE SCALE GENOMIC DNA]</scope>
    <source>
        <strain evidence="21 22">CIB</strain>
    </source>
</reference>
<comment type="similarity">
    <text evidence="14">In the N-terminal section; belongs to the cytochrome b5 family.</text>
</comment>
<dbReference type="Pfam" id="PF20684">
    <property type="entry name" value="Fung_rhodopsin"/>
    <property type="match status" value="1"/>
</dbReference>
<dbReference type="STRING" id="1196081.A0A364KM64"/>
<evidence type="ECO:0000256" key="14">
    <source>
        <dbReference type="ARBA" id="ARBA00061589"/>
    </source>
</evidence>
<dbReference type="GO" id="GO:0016287">
    <property type="term" value="F:glycerone-phosphate O-acyltransferase activity"/>
    <property type="evidence" value="ECO:0007669"/>
    <property type="project" value="TreeGrafter"/>
</dbReference>
<dbReference type="Gene3D" id="3.20.20.70">
    <property type="entry name" value="Aldolase class I"/>
    <property type="match status" value="1"/>
</dbReference>
<evidence type="ECO:0000256" key="11">
    <source>
        <dbReference type="ARBA" id="ARBA00023128"/>
    </source>
</evidence>
<evidence type="ECO:0000256" key="10">
    <source>
        <dbReference type="ARBA" id="ARBA00023004"/>
    </source>
</evidence>
<comment type="catalytic activity">
    <reaction evidence="12">
        <text>(S)-lactate + 2 Fe(III)-[cytochrome c] = 2 Fe(II)-[cytochrome c] + pyruvate + 2 H(+)</text>
        <dbReference type="Rhea" id="RHEA:19909"/>
        <dbReference type="Rhea" id="RHEA-COMP:10350"/>
        <dbReference type="Rhea" id="RHEA-COMP:14399"/>
        <dbReference type="ChEBI" id="CHEBI:15361"/>
        <dbReference type="ChEBI" id="CHEBI:15378"/>
        <dbReference type="ChEBI" id="CHEBI:16651"/>
        <dbReference type="ChEBI" id="CHEBI:29033"/>
        <dbReference type="ChEBI" id="CHEBI:29034"/>
        <dbReference type="EC" id="1.1.2.3"/>
    </reaction>
    <physiologicalReaction direction="left-to-right" evidence="12">
        <dbReference type="Rhea" id="RHEA:19910"/>
    </physiologicalReaction>
</comment>
<comment type="subunit">
    <text evidence="4">Homotetramer.</text>
</comment>
<dbReference type="GO" id="GO:0004366">
    <property type="term" value="F:glycerol-3-phosphate O-acyltransferase activity"/>
    <property type="evidence" value="ECO:0007669"/>
    <property type="project" value="TreeGrafter"/>
</dbReference>
<dbReference type="GO" id="GO:0046872">
    <property type="term" value="F:metal ion binding"/>
    <property type="evidence" value="ECO:0007669"/>
    <property type="project" value="UniProtKB-KW"/>
</dbReference>
<comment type="caution">
    <text evidence="21">The sequence shown here is derived from an EMBL/GenBank/DDBJ whole genome shotgun (WGS) entry which is preliminary data.</text>
</comment>
<keyword evidence="18" id="KW-0812">Transmembrane</keyword>
<feature type="transmembrane region" description="Helical" evidence="18">
    <location>
        <begin position="484"/>
        <end position="504"/>
    </location>
</feature>
<comment type="subcellular location">
    <subcellularLocation>
        <location evidence="3">Mitochondrion intermembrane space</location>
    </subcellularLocation>
</comment>
<dbReference type="SUPFAM" id="SSF51395">
    <property type="entry name" value="FMN-linked oxidoreductases"/>
    <property type="match status" value="1"/>
</dbReference>
<evidence type="ECO:0000313" key="21">
    <source>
        <dbReference type="EMBL" id="RAO64640.1"/>
    </source>
</evidence>
<keyword evidence="18" id="KW-0472">Membrane</keyword>
<dbReference type="PROSITE" id="PS50255">
    <property type="entry name" value="CYTOCHROME_B5_2"/>
    <property type="match status" value="1"/>
</dbReference>
<dbReference type="InterPro" id="IPR037458">
    <property type="entry name" value="L-MDH/L-LDH_FMN-bd"/>
</dbReference>
<dbReference type="GO" id="GO:0005758">
    <property type="term" value="C:mitochondrial intermembrane space"/>
    <property type="evidence" value="ECO:0007669"/>
    <property type="project" value="UniProtKB-SubCell"/>
</dbReference>
<evidence type="ECO:0000256" key="5">
    <source>
        <dbReference type="ARBA" id="ARBA00022617"/>
    </source>
</evidence>
<dbReference type="PANTHER" id="PTHR31605:SF0">
    <property type="entry name" value="GLYCEROL-3-PHOSPHATE O-ACYLTRANSFERASE 1"/>
    <property type="match status" value="1"/>
</dbReference>
<organism evidence="21 22">
    <name type="scientific">Talaromyces amestolkiae</name>
    <dbReference type="NCBI Taxonomy" id="1196081"/>
    <lineage>
        <taxon>Eukaryota</taxon>
        <taxon>Fungi</taxon>
        <taxon>Dikarya</taxon>
        <taxon>Ascomycota</taxon>
        <taxon>Pezizomycotina</taxon>
        <taxon>Eurotiomycetes</taxon>
        <taxon>Eurotiomycetidae</taxon>
        <taxon>Eurotiales</taxon>
        <taxon>Trichocomaceae</taxon>
        <taxon>Talaromyces</taxon>
        <taxon>Talaromyces sect. Talaromyces</taxon>
    </lineage>
</organism>
<comment type="cofactor">
    <cofactor evidence="1">
        <name>FMN</name>
        <dbReference type="ChEBI" id="CHEBI:58210"/>
    </cofactor>
</comment>
<dbReference type="InterPro" id="IPR049326">
    <property type="entry name" value="Rhodopsin_dom_fungi"/>
</dbReference>
<dbReference type="GO" id="GO:0004460">
    <property type="term" value="F:L-lactate dehydrogenase (cytochrome) activity"/>
    <property type="evidence" value="ECO:0007669"/>
    <property type="project" value="UniProtKB-EC"/>
</dbReference>
<feature type="domain" description="Cytochrome b5 heme-binding" evidence="19">
    <location>
        <begin position="1"/>
        <end position="84"/>
    </location>
</feature>
<evidence type="ECO:0000256" key="8">
    <source>
        <dbReference type="ARBA" id="ARBA00022723"/>
    </source>
</evidence>
<comment type="similarity">
    <text evidence="13">In the C-terminal section; belongs to the FMN-dependent alpha-hydroxy acid dehydrogenase family.</text>
</comment>
<sequence length="1489" mass="165600">MPKKHHATLYEVYNHVSNWRVIRPAKEKTQPYILGNFNSFALHPGGRQAILSHAGKEVTELFSMLHPSDALDNLPPEACLGFVDPSTVPAQDKVLSEFDLQRRAAREIMPPAQSMLLLRDFEEWAQRVLSETAWAYYRSASDEEHTFMENQNAFRRYFFRPRVLVRDMSTGSIETTFMGIESSMPIFISPAAMAKLGHPLGEVNLTRAAGDWDIVQAISSNASCSVDEIFEASSEGQPLIFQLYLNKDRSQSETLIRKVEKLGAKAIMFTVDTSWDSKRTLDSRAKAPTSSGESSATVATLPVNQAISGYQDRNLTWDDIAFIRRNTKLPIIVKGIQSLEDVELCISHGVEGVIISNHGGRQADYAPAPIDILYEIRALRPELFEKTEIMIDGGIRCGADVVKAIALGAKAVGLGRPFLYANGTHGEEGVRRVMEILHEEITNTMRNIGANTIEQLKPEMVGPSGPWVGANRPPYSITLVFDNYVIVVALVFVIALTAAATEMITNGGVGLQLGVVALADMEYMFKLLLVLQLLYAIGLLLVKTSILGLYWRLFGVKLGFRRAIYVVGAVVWAWAISSILETFLLCTPFEYNWNPAVEGGKCANRNAAFIATGVLNLVTDLMVLSLPLSHIWALHLPLGQRLGLLVIFGLGMLISAISMIRLVSLTQLDFANPTYTATMPLLWSVVETQLAVITANLPFMRQIFSLLLPQGWLGSHKPGYDQTTHPYQRNESSRTAHNSYQMTAMYQGPKHGEVVSMAQSKVSDGGQGDDSDTELAARGVLPDGIYNTMAHSVKSSEQLLVPWIYDTLLSIFRFCLSIFFREVYAPGAWRIPKKGPVIIVAAPHANQFVDSILLMRILKRYAGRRISFLIAEKSMREPYIGTLAAQMGALPVTRAMDNIKPGVGTIYLPHPEGDPTLVCGKGTNFTDPMFMERGTIILPKVGQDAPEQQAIAEIVGPEELRLKAPFKKFARDHPLFESLRTGTSFKVAPHIDQSQMFDAVYRGLESGGCIGIFPEGGSHDRPRLLPLKAGAAIIALGTLARSPDCGLTIIPCGMNYFHPNKFRSRAVIEFGPPVEVHPDQVAAFKLGGNSKRNAVGSLLETIQEALDSVTQQAPDRESLMLIQATRKLYKPLRMKLPLPVVIELNRRLLKGYTTFRHEPKVMQLAKDVRAYNRQLKALGVQDHQVEWGNVRRRPWWLVFLTLLYRIGELLMMGLATLPALALFWPVFVTTRAISHSKQRKALANSSVKMDGRDVVGSWKILVAMGFAPTLYTWYTVIVTGWLYYCRHDGHYASVVPWWVNARSYVPDSIPLRIFAFFFFGLMISVSFTGLRIGEIGMDVFKSLPPLFIALNPSSSSALIKLRNQRRSVVAQVINVINTFGPEIFPDFEHEKLVDDNYDYDGEMGVDMDYATYKSRLKSMPPSEPQTPNRSRSRSSGRRPSDSWQGFSSGNFLKPLTSGVSGPSKDELSELNRRIGTFSESEQEKTRVVD</sequence>
<dbReference type="SUPFAM" id="SSF69593">
    <property type="entry name" value="Glycerol-3-phosphate (1)-acyltransferase"/>
    <property type="match status" value="1"/>
</dbReference>
<keyword evidence="11" id="KW-0496">Mitochondrion</keyword>
<comment type="cofactor">
    <cofactor evidence="2">
        <name>heme b</name>
        <dbReference type="ChEBI" id="CHEBI:60344"/>
    </cofactor>
</comment>
<feature type="transmembrane region" description="Helical" evidence="18">
    <location>
        <begin position="1254"/>
        <end position="1274"/>
    </location>
</feature>
<evidence type="ECO:0000256" key="7">
    <source>
        <dbReference type="ARBA" id="ARBA00022643"/>
    </source>
</evidence>
<dbReference type="InterPro" id="IPR037396">
    <property type="entry name" value="FMN_HAD"/>
</dbReference>
<dbReference type="Proteomes" id="UP000249363">
    <property type="component" value="Unassembled WGS sequence"/>
</dbReference>
<dbReference type="InterPro" id="IPR052744">
    <property type="entry name" value="GPAT/DAPAT"/>
</dbReference>
<dbReference type="CDD" id="cd02922">
    <property type="entry name" value="FCB2_FMN"/>
    <property type="match status" value="1"/>
</dbReference>
<keyword evidence="6" id="KW-0285">Flavoprotein</keyword>
<dbReference type="InterPro" id="IPR013785">
    <property type="entry name" value="Aldolase_TIM"/>
</dbReference>
<dbReference type="PANTHER" id="PTHR31605">
    <property type="entry name" value="GLYCEROL-3-PHOSPHATE O-ACYLTRANSFERASE 1"/>
    <property type="match status" value="1"/>
</dbReference>
<dbReference type="InterPro" id="IPR008259">
    <property type="entry name" value="FMN_hydac_DH_AS"/>
</dbReference>
<dbReference type="SMART" id="SM00563">
    <property type="entry name" value="PlsC"/>
    <property type="match status" value="1"/>
</dbReference>
<feature type="transmembrane region" description="Helical" evidence="18">
    <location>
        <begin position="1209"/>
        <end position="1233"/>
    </location>
</feature>
<feature type="domain" description="FMN hydroxy acid dehydrogenase" evidence="20">
    <location>
        <begin position="110"/>
        <end position="466"/>
    </location>
</feature>
<keyword evidence="18" id="KW-1133">Transmembrane helix</keyword>
<keyword evidence="7" id="KW-0288">FMN</keyword>
<evidence type="ECO:0000256" key="17">
    <source>
        <dbReference type="SAM" id="MobiDB-lite"/>
    </source>
</evidence>
<evidence type="ECO:0000256" key="3">
    <source>
        <dbReference type="ARBA" id="ARBA00004569"/>
    </source>
</evidence>
<evidence type="ECO:0000313" key="22">
    <source>
        <dbReference type="Proteomes" id="UP000249363"/>
    </source>
</evidence>
<dbReference type="SUPFAM" id="SSF55856">
    <property type="entry name" value="Cytochrome b5-like heme/steroid binding domain"/>
    <property type="match status" value="1"/>
</dbReference>
<dbReference type="FunFam" id="3.20.20.70:FF:000062">
    <property type="entry name" value="Cytochrome b2, mitochondrial, putative"/>
    <property type="match status" value="1"/>
</dbReference>
<evidence type="ECO:0000256" key="18">
    <source>
        <dbReference type="SAM" id="Phobius"/>
    </source>
</evidence>